<dbReference type="SUPFAM" id="SSF109854">
    <property type="entry name" value="DinB/YfiT-like putative metalloenzymes"/>
    <property type="match status" value="1"/>
</dbReference>
<feature type="domain" description="Mycothiol-dependent maleylpyruvate isomerase metal-binding" evidence="2">
    <location>
        <begin position="53"/>
        <end position="180"/>
    </location>
</feature>
<dbReference type="InterPro" id="IPR034660">
    <property type="entry name" value="DinB/YfiT-like"/>
</dbReference>
<evidence type="ECO:0000259" key="2">
    <source>
        <dbReference type="Pfam" id="PF11716"/>
    </source>
</evidence>
<dbReference type="KEGG" id="aey:CDG81_10735"/>
<dbReference type="GO" id="GO:0046872">
    <property type="term" value="F:metal ion binding"/>
    <property type="evidence" value="ECO:0007669"/>
    <property type="project" value="InterPro"/>
</dbReference>
<dbReference type="EMBL" id="CP022752">
    <property type="protein sequence ID" value="ASU78673.1"/>
    <property type="molecule type" value="Genomic_DNA"/>
</dbReference>
<name>A0A223RS23_9ACTN</name>
<protein>
    <submittedName>
        <fullName evidence="3">TIGR03086 family protein</fullName>
    </submittedName>
</protein>
<sequence length="264" mass="28801">MAVSSGETDSLCSARRELTVRTQRTRGCSSMFRSRLGKVRPATGGPRMSYYLLRTARDFAAANMASVAHSDTTGNTTCDRWTLRHLVNHVIATTEVLGRVSRGEPISPEDIAPDTTAERGYSGADPVAAFHRVSDPLVRMYQQISSSERLTCTLLQLPRPPAPLFVSLCLLEWSVHGWDIGRSTGRTARIPVPLAETVLPFATRIGAGMPHQLPSFAEPTDAPPDASADERLLAFLGRSPRQGDETTTELADDTAVLMSHEEDR</sequence>
<accession>A0A223RS23</accession>
<dbReference type="Pfam" id="PF11716">
    <property type="entry name" value="MDMPI_N"/>
    <property type="match status" value="1"/>
</dbReference>
<feature type="region of interest" description="Disordered" evidence="1">
    <location>
        <begin position="236"/>
        <end position="264"/>
    </location>
</feature>
<dbReference type="InterPro" id="IPR024344">
    <property type="entry name" value="MDMPI_metal-binding"/>
</dbReference>
<dbReference type="InterPro" id="IPR017517">
    <property type="entry name" value="Maleyloyr_isom"/>
</dbReference>
<evidence type="ECO:0000256" key="1">
    <source>
        <dbReference type="SAM" id="MobiDB-lite"/>
    </source>
</evidence>
<dbReference type="AlphaFoldDB" id="A0A223RS23"/>
<dbReference type="NCBIfam" id="TIGR03086">
    <property type="entry name" value="TIGR03086 family metal-binding protein"/>
    <property type="match status" value="1"/>
</dbReference>
<organism evidence="3 4">
    <name type="scientific">Actinopolyspora erythraea</name>
    <dbReference type="NCBI Taxonomy" id="414996"/>
    <lineage>
        <taxon>Bacteria</taxon>
        <taxon>Bacillati</taxon>
        <taxon>Actinomycetota</taxon>
        <taxon>Actinomycetes</taxon>
        <taxon>Actinopolysporales</taxon>
        <taxon>Actinopolysporaceae</taxon>
        <taxon>Actinopolyspora</taxon>
    </lineage>
</organism>
<evidence type="ECO:0000313" key="4">
    <source>
        <dbReference type="Proteomes" id="UP000215043"/>
    </source>
</evidence>
<dbReference type="InterPro" id="IPR017520">
    <property type="entry name" value="CHP03086"/>
</dbReference>
<dbReference type="Gene3D" id="1.20.120.450">
    <property type="entry name" value="dinb family like domain"/>
    <property type="match status" value="1"/>
</dbReference>
<reference evidence="3 4" key="1">
    <citation type="submission" date="2017-08" db="EMBL/GenBank/DDBJ databases">
        <title>The complete genome sequence of moderately halophilic actinomycete Actinopolyspora erythraea YIM 90600, the producer of novel erythromycin, novel actinopolysporins A-C and tubercidin.</title>
        <authorList>
            <person name="Yin M."/>
            <person name="Tang S."/>
        </authorList>
    </citation>
    <scope>NUCLEOTIDE SEQUENCE [LARGE SCALE GENOMIC DNA]</scope>
    <source>
        <strain evidence="3 4">YIM 90600</strain>
    </source>
</reference>
<evidence type="ECO:0000313" key="3">
    <source>
        <dbReference type="EMBL" id="ASU78673.1"/>
    </source>
</evidence>
<proteinExistence type="predicted"/>
<gene>
    <name evidence="3" type="ORF">CDG81_10735</name>
</gene>
<dbReference type="Proteomes" id="UP000215043">
    <property type="component" value="Chromosome"/>
</dbReference>
<dbReference type="NCBIfam" id="TIGR03083">
    <property type="entry name" value="maleylpyruvate isomerase family mycothiol-dependent enzyme"/>
    <property type="match status" value="1"/>
</dbReference>